<dbReference type="InterPro" id="IPR036397">
    <property type="entry name" value="RNaseH_sf"/>
</dbReference>
<dbReference type="PANTHER" id="PTHR46889">
    <property type="entry name" value="TRANSPOSASE INSF FOR INSERTION SEQUENCE IS3B-RELATED"/>
    <property type="match status" value="1"/>
</dbReference>
<dbReference type="Pfam" id="PF13333">
    <property type="entry name" value="rve_2"/>
    <property type="match status" value="1"/>
</dbReference>
<dbReference type="InterPro" id="IPR012337">
    <property type="entry name" value="RNaseH-like_sf"/>
</dbReference>
<dbReference type="InterPro" id="IPR025948">
    <property type="entry name" value="HTH-like_dom"/>
</dbReference>
<dbReference type="InterPro" id="IPR001584">
    <property type="entry name" value="Integrase_cat-core"/>
</dbReference>
<feature type="non-terminal residue" evidence="2">
    <location>
        <position position="1"/>
    </location>
</feature>
<dbReference type="Proteomes" id="UP000249061">
    <property type="component" value="Unassembled WGS sequence"/>
</dbReference>
<protein>
    <submittedName>
        <fullName evidence="2">IS3 family transposase</fullName>
    </submittedName>
</protein>
<dbReference type="InterPro" id="IPR050900">
    <property type="entry name" value="Transposase_IS3/IS150/IS904"/>
</dbReference>
<name>A0A2W5U2S6_9BACT</name>
<proteinExistence type="predicted"/>
<dbReference type="Pfam" id="PF00665">
    <property type="entry name" value="rve"/>
    <property type="match status" value="1"/>
</dbReference>
<organism evidence="2 3">
    <name type="scientific">Archangium gephyra</name>
    <dbReference type="NCBI Taxonomy" id="48"/>
    <lineage>
        <taxon>Bacteria</taxon>
        <taxon>Pseudomonadati</taxon>
        <taxon>Myxococcota</taxon>
        <taxon>Myxococcia</taxon>
        <taxon>Myxococcales</taxon>
        <taxon>Cystobacterineae</taxon>
        <taxon>Archangiaceae</taxon>
        <taxon>Archangium</taxon>
    </lineage>
</organism>
<dbReference type="SUPFAM" id="SSF53098">
    <property type="entry name" value="Ribonuclease H-like"/>
    <property type="match status" value="1"/>
</dbReference>
<dbReference type="PANTHER" id="PTHR46889:SF5">
    <property type="entry name" value="INTEGRASE PROTEIN"/>
    <property type="match status" value="1"/>
</dbReference>
<dbReference type="AlphaFoldDB" id="A0A2W5U2S6"/>
<comment type="caution">
    <text evidence="2">The sequence shown here is derived from an EMBL/GenBank/DDBJ whole genome shotgun (WGS) entry which is preliminary data.</text>
</comment>
<dbReference type="InterPro" id="IPR048020">
    <property type="entry name" value="Transpos_IS3"/>
</dbReference>
<dbReference type="NCBIfam" id="NF033516">
    <property type="entry name" value="transpos_IS3"/>
    <property type="match status" value="1"/>
</dbReference>
<dbReference type="GO" id="GO:0003676">
    <property type="term" value="F:nucleic acid binding"/>
    <property type="evidence" value="ECO:0007669"/>
    <property type="project" value="InterPro"/>
</dbReference>
<evidence type="ECO:0000313" key="3">
    <source>
        <dbReference type="Proteomes" id="UP000249061"/>
    </source>
</evidence>
<dbReference type="GO" id="GO:0015074">
    <property type="term" value="P:DNA integration"/>
    <property type="evidence" value="ECO:0007669"/>
    <property type="project" value="InterPro"/>
</dbReference>
<evidence type="ECO:0000313" key="2">
    <source>
        <dbReference type="EMBL" id="PZR02958.1"/>
    </source>
</evidence>
<dbReference type="PROSITE" id="PS50994">
    <property type="entry name" value="INTEGRASE"/>
    <property type="match status" value="1"/>
</dbReference>
<reference evidence="2 3" key="1">
    <citation type="submission" date="2017-08" db="EMBL/GenBank/DDBJ databases">
        <title>Infants hospitalized years apart are colonized by the same room-sourced microbial strains.</title>
        <authorList>
            <person name="Brooks B."/>
            <person name="Olm M.R."/>
            <person name="Firek B.A."/>
            <person name="Baker R."/>
            <person name="Thomas B.C."/>
            <person name="Morowitz M.J."/>
            <person name="Banfield J.F."/>
        </authorList>
    </citation>
    <scope>NUCLEOTIDE SEQUENCE [LARGE SCALE GENOMIC DNA]</scope>
    <source>
        <strain evidence="2">S2_003_000_R2_14</strain>
    </source>
</reference>
<accession>A0A2W5U2S6</accession>
<sequence length="301" mass="33774">ANKDDVVDGHRLGVELICRLLQVAPSSYYAVKTRAPSARALRDEELVPQLVEIWEANYRVYGVRKLWKAARRAGITIGRDQTARLMRAAGIEGARRSKRIKTTRPDPSSARHPDLVKREFTATAPNRLWVTDLTFVPTWAGVAYVCFIVDAFSRMIVGWRVASHMRTEMVLDAIEMARWSRGAHHEDLRCHSDAGSQFTSIRYGERLAEIGATPSIGTVGDSYDNALAETVNGYYKAEIVRGPARPGPWKTVEDLELATLGWVHWHNTQRLHGYLGDVPPAEFENAFYAVPNDHNLLVGIK</sequence>
<dbReference type="EMBL" id="QFQP01000149">
    <property type="protein sequence ID" value="PZR02958.1"/>
    <property type="molecule type" value="Genomic_DNA"/>
</dbReference>
<gene>
    <name evidence="2" type="ORF">DI536_36595</name>
</gene>
<dbReference type="Gene3D" id="3.30.420.10">
    <property type="entry name" value="Ribonuclease H-like superfamily/Ribonuclease H"/>
    <property type="match status" value="1"/>
</dbReference>
<evidence type="ECO:0000259" key="1">
    <source>
        <dbReference type="PROSITE" id="PS50994"/>
    </source>
</evidence>
<dbReference type="Pfam" id="PF13276">
    <property type="entry name" value="HTH_21"/>
    <property type="match status" value="1"/>
</dbReference>
<feature type="domain" description="Integrase catalytic" evidence="1">
    <location>
        <begin position="121"/>
        <end position="287"/>
    </location>
</feature>